<feature type="transmembrane region" description="Helical" evidence="8">
    <location>
        <begin position="143"/>
        <end position="162"/>
    </location>
</feature>
<evidence type="ECO:0000256" key="2">
    <source>
        <dbReference type="ARBA" id="ARBA00022448"/>
    </source>
</evidence>
<feature type="transmembrane region" description="Helical" evidence="8">
    <location>
        <begin position="182"/>
        <end position="203"/>
    </location>
</feature>
<evidence type="ECO:0000256" key="6">
    <source>
        <dbReference type="ARBA" id="ARBA00022989"/>
    </source>
</evidence>
<feature type="transmembrane region" description="Helical" evidence="8">
    <location>
        <begin position="315"/>
        <end position="336"/>
    </location>
</feature>
<dbReference type="Gene3D" id="1.20.1740.10">
    <property type="entry name" value="Amino acid/polyamine transporter I"/>
    <property type="match status" value="1"/>
</dbReference>
<feature type="transmembrane region" description="Helical" evidence="8">
    <location>
        <begin position="212"/>
        <end position="235"/>
    </location>
</feature>
<reference evidence="10" key="1">
    <citation type="submission" date="2017-09" db="EMBL/GenBank/DDBJ databases">
        <title>Depth-based differentiation of microbial function through sediment-hosted aquifers and enrichment of novel symbionts in the deep terrestrial subsurface.</title>
        <authorList>
            <person name="Probst A.J."/>
            <person name="Ladd B."/>
            <person name="Jarett J.K."/>
            <person name="Geller-Mcgrath D.E."/>
            <person name="Sieber C.M.K."/>
            <person name="Emerson J.B."/>
            <person name="Anantharaman K."/>
            <person name="Thomas B.C."/>
            <person name="Malmstrom R."/>
            <person name="Stieglmeier M."/>
            <person name="Klingl A."/>
            <person name="Woyke T."/>
            <person name="Ryan C.M."/>
            <person name="Banfield J.F."/>
        </authorList>
    </citation>
    <scope>NUCLEOTIDE SEQUENCE [LARGE SCALE GENOMIC DNA]</scope>
</reference>
<comment type="caution">
    <text evidence="9">The sequence shown here is derived from an EMBL/GenBank/DDBJ whole genome shotgun (WGS) entry which is preliminary data.</text>
</comment>
<dbReference type="InterPro" id="IPR018227">
    <property type="entry name" value="Amino_acid_transport_2"/>
</dbReference>
<evidence type="ECO:0000256" key="1">
    <source>
        <dbReference type="ARBA" id="ARBA00004429"/>
    </source>
</evidence>
<keyword evidence="5 8" id="KW-0812">Transmembrane</keyword>
<organism evidence="9 10">
    <name type="scientific">Candidatus Falkowbacteria bacterium CG10_big_fil_rev_8_21_14_0_10_38_22</name>
    <dbReference type="NCBI Taxonomy" id="1974564"/>
    <lineage>
        <taxon>Bacteria</taxon>
        <taxon>Candidatus Falkowiibacteriota</taxon>
    </lineage>
</organism>
<feature type="transmembrane region" description="Helical" evidence="8">
    <location>
        <begin position="291"/>
        <end position="309"/>
    </location>
</feature>
<proteinExistence type="predicted"/>
<dbReference type="EMBL" id="PFAO01000068">
    <property type="protein sequence ID" value="PIT94743.1"/>
    <property type="molecule type" value="Genomic_DNA"/>
</dbReference>
<evidence type="ECO:0000256" key="8">
    <source>
        <dbReference type="SAM" id="Phobius"/>
    </source>
</evidence>
<evidence type="ECO:0000313" key="9">
    <source>
        <dbReference type="EMBL" id="PIT94743.1"/>
    </source>
</evidence>
<keyword evidence="2" id="KW-0813">Transport</keyword>
<keyword evidence="6 8" id="KW-1133">Transmembrane helix</keyword>
<dbReference type="Pfam" id="PF03222">
    <property type="entry name" value="Trp_Tyr_perm"/>
    <property type="match status" value="1"/>
</dbReference>
<dbReference type="PANTHER" id="PTHR32195">
    <property type="entry name" value="OS07G0662800 PROTEIN"/>
    <property type="match status" value="1"/>
</dbReference>
<gene>
    <name evidence="9" type="ORF">COT96_02730</name>
</gene>
<dbReference type="PANTHER" id="PTHR32195:SF26">
    <property type="entry name" value="TRYPTOPHAN OR TYROSINE TRANSPORTER PROTEIN"/>
    <property type="match status" value="1"/>
</dbReference>
<dbReference type="AlphaFoldDB" id="A0A2M6WPN7"/>
<dbReference type="Proteomes" id="UP000228964">
    <property type="component" value="Unassembled WGS sequence"/>
</dbReference>
<keyword evidence="3" id="KW-1003">Cell membrane</keyword>
<accession>A0A2M6WPN7</accession>
<evidence type="ECO:0000256" key="7">
    <source>
        <dbReference type="ARBA" id="ARBA00023136"/>
    </source>
</evidence>
<keyword evidence="7 8" id="KW-0472">Membrane</keyword>
<comment type="subcellular location">
    <subcellularLocation>
        <location evidence="1">Cell inner membrane</location>
        <topology evidence="1">Multi-pass membrane protein</topology>
    </subcellularLocation>
</comment>
<evidence type="ECO:0008006" key="11">
    <source>
        <dbReference type="Google" id="ProtNLM"/>
    </source>
</evidence>
<evidence type="ECO:0000256" key="5">
    <source>
        <dbReference type="ARBA" id="ARBA00022692"/>
    </source>
</evidence>
<evidence type="ECO:0000256" key="4">
    <source>
        <dbReference type="ARBA" id="ARBA00022519"/>
    </source>
</evidence>
<feature type="transmembrane region" description="Helical" evidence="8">
    <location>
        <begin position="5"/>
        <end position="27"/>
    </location>
</feature>
<evidence type="ECO:0000256" key="3">
    <source>
        <dbReference type="ARBA" id="ARBA00022475"/>
    </source>
</evidence>
<feature type="transmembrane region" description="Helical" evidence="8">
    <location>
        <begin position="80"/>
        <end position="105"/>
    </location>
</feature>
<feature type="transmembrane region" description="Helical" evidence="8">
    <location>
        <begin position="117"/>
        <end position="136"/>
    </location>
</feature>
<dbReference type="GO" id="GO:0003333">
    <property type="term" value="P:amino acid transmembrane transport"/>
    <property type="evidence" value="ECO:0007669"/>
    <property type="project" value="InterPro"/>
</dbReference>
<protein>
    <recommendedName>
        <fullName evidence="11">Amino acid transporter transmembrane domain-containing protein</fullName>
    </recommendedName>
</protein>
<keyword evidence="4" id="KW-0997">Cell inner membrane</keyword>
<feature type="transmembrane region" description="Helical" evidence="8">
    <location>
        <begin position="33"/>
        <end position="59"/>
    </location>
</feature>
<feature type="transmembrane region" description="Helical" evidence="8">
    <location>
        <begin position="356"/>
        <end position="376"/>
    </location>
</feature>
<evidence type="ECO:0000313" key="10">
    <source>
        <dbReference type="Proteomes" id="UP000228964"/>
    </source>
</evidence>
<sequence length="378" mass="42041">MKNYLLAIATLAGTVIGVGIFALPYVINQSGIIFLPVYMIILGVIQHYLHLLFAEVVLSTNGYHRLPGYVAEYSNKRNKYLALAISMLSDYGIIIVYIIVGGLFLHQLLGPFFGGSIFLYSTMLFIIESLIVFFGLRLIAGAEFIMSLFLLTVIGLIAWHGWDYYNLANYSMLNLRNAFLPYGPVFFAIGGMAAIPEVCRLLARNKEKIRSAIFWGTFVPLLATSFFVVVILGMMGNGVTPDTLSGLGLIFQDGIITLALIFGLLAIITSFLTISQSLREAFWWDFKINKALAWALSCLVPYFLYLAGWRNLTKTVSITGALAGGIFGIVLIWLVFKIKKQGNKKSVIKNKINLPIAYGLSLLFILGFIYELWAVLFK</sequence>
<feature type="transmembrane region" description="Helical" evidence="8">
    <location>
        <begin position="255"/>
        <end position="279"/>
    </location>
</feature>
<name>A0A2M6WPN7_9BACT</name>
<dbReference type="GO" id="GO:0005886">
    <property type="term" value="C:plasma membrane"/>
    <property type="evidence" value="ECO:0007669"/>
    <property type="project" value="UniProtKB-SubCell"/>
</dbReference>